<gene>
    <name evidence="1" type="ORF">F6A08_10735</name>
</gene>
<reference evidence="2" key="1">
    <citation type="submission" date="2019-09" db="EMBL/GenBank/DDBJ databases">
        <title>Whole genome sequencing of Microbacterium maritypicum.</title>
        <authorList>
            <person name="Lenchi N."/>
        </authorList>
    </citation>
    <scope>NUCLEOTIDE SEQUENCE [LARGE SCALE GENOMIC DNA]</scope>
    <source>
        <strain evidence="2">G1</strain>
    </source>
</reference>
<evidence type="ECO:0008006" key="3">
    <source>
        <dbReference type="Google" id="ProtNLM"/>
    </source>
</evidence>
<name>A0ABQ6V622_9MICO</name>
<accession>A0ABQ6V622</accession>
<evidence type="ECO:0000313" key="1">
    <source>
        <dbReference type="EMBL" id="KAB1864566.1"/>
    </source>
</evidence>
<proteinExistence type="predicted"/>
<dbReference type="Proteomes" id="UP000478836">
    <property type="component" value="Unassembled WGS sequence"/>
</dbReference>
<evidence type="ECO:0000313" key="2">
    <source>
        <dbReference type="Proteomes" id="UP000478836"/>
    </source>
</evidence>
<dbReference type="EMBL" id="WAAO01000002">
    <property type="protein sequence ID" value="KAB1864566.1"/>
    <property type="molecule type" value="Genomic_DNA"/>
</dbReference>
<keyword evidence="2" id="KW-1185">Reference proteome</keyword>
<comment type="caution">
    <text evidence="1">The sequence shown here is derived from an EMBL/GenBank/DDBJ whole genome shotgun (WGS) entry which is preliminary data.</text>
</comment>
<dbReference type="GeneID" id="77476931"/>
<protein>
    <recommendedName>
        <fullName evidence="3">Major capsid protein</fullName>
    </recommendedName>
</protein>
<dbReference type="RefSeq" id="WP_151459427.1">
    <property type="nucleotide sequence ID" value="NZ_WAAO01000002.1"/>
</dbReference>
<sequence length="381" mass="42030">MDVPIRDIYGADRGFNVAADIVTQTADGVPLNDIYNEFIDALNEWNLGRSALSAMFTSNTIDSFAQLPKEPGKGEDFEPQSEFGVPRSSRRDVDYFRMGLPLEWFDAASRFTAAFLRDASREQVDLQFQDKLEMDNRLVFRKTMSALTDKRVAGSRDVNENGVDIFDLWDGSTGEVPPSYDGKTFTDTHSHYLVSGAATVDGGDIKALTDTIQEHGYGRRESGEQVVIFAHPTEADAIATFRRDPANLAANPYDFIPSVSAPAYLTDLTIVGDKPPAQFNGLPIEGSYGDAWISKNYRVPQGYVIALATSGPNSSRNPLLFREHISAQHRGLRLVNPNDGSRYPLVNSYFTRGFGVGVRHRGAAAVMQIKASGSYQNPIWP</sequence>
<organism evidence="1 2">
    <name type="scientific">Microbacterium algeriense</name>
    <dbReference type="NCBI Taxonomy" id="2615184"/>
    <lineage>
        <taxon>Bacteria</taxon>
        <taxon>Bacillati</taxon>
        <taxon>Actinomycetota</taxon>
        <taxon>Actinomycetes</taxon>
        <taxon>Micrococcales</taxon>
        <taxon>Microbacteriaceae</taxon>
        <taxon>Microbacterium</taxon>
    </lineage>
</organism>